<sequence>SRSRIQNLWQSSCFTLNDLIKSDLIDSSFSNEYDWLFDTPEVESSAPQSQGSNSPRADPQLVELFKSVNDQSTTVTDPEIITYIREYMDPNEKFYIQN</sequence>
<evidence type="ECO:0000313" key="2">
    <source>
        <dbReference type="EMBL" id="CAF4361305.1"/>
    </source>
</evidence>
<feature type="region of interest" description="Disordered" evidence="1">
    <location>
        <begin position="40"/>
        <end position="59"/>
    </location>
</feature>
<evidence type="ECO:0000256" key="1">
    <source>
        <dbReference type="SAM" id="MobiDB-lite"/>
    </source>
</evidence>
<comment type="caution">
    <text evidence="2">The sequence shown here is derived from an EMBL/GenBank/DDBJ whole genome shotgun (WGS) entry which is preliminary data.</text>
</comment>
<feature type="non-terminal residue" evidence="2">
    <location>
        <position position="98"/>
    </location>
</feature>
<proteinExistence type="predicted"/>
<feature type="compositionally biased region" description="Polar residues" evidence="1">
    <location>
        <begin position="45"/>
        <end position="55"/>
    </location>
</feature>
<gene>
    <name evidence="2" type="ORF">JBS370_LOCUS42239</name>
</gene>
<evidence type="ECO:0000313" key="3">
    <source>
        <dbReference type="Proteomes" id="UP000663836"/>
    </source>
</evidence>
<protein>
    <submittedName>
        <fullName evidence="2">Uncharacterized protein</fullName>
    </submittedName>
</protein>
<feature type="non-terminal residue" evidence="2">
    <location>
        <position position="1"/>
    </location>
</feature>
<dbReference type="EMBL" id="CAJOBD010054175">
    <property type="protein sequence ID" value="CAF4361305.1"/>
    <property type="molecule type" value="Genomic_DNA"/>
</dbReference>
<name>A0A820LRY9_9BILA</name>
<dbReference type="Proteomes" id="UP000663836">
    <property type="component" value="Unassembled WGS sequence"/>
</dbReference>
<reference evidence="2" key="1">
    <citation type="submission" date="2021-02" db="EMBL/GenBank/DDBJ databases">
        <authorList>
            <person name="Nowell W R."/>
        </authorList>
    </citation>
    <scope>NUCLEOTIDE SEQUENCE</scope>
</reference>
<dbReference type="AlphaFoldDB" id="A0A820LRY9"/>
<organism evidence="2 3">
    <name type="scientific">Rotaria sordida</name>
    <dbReference type="NCBI Taxonomy" id="392033"/>
    <lineage>
        <taxon>Eukaryota</taxon>
        <taxon>Metazoa</taxon>
        <taxon>Spiralia</taxon>
        <taxon>Gnathifera</taxon>
        <taxon>Rotifera</taxon>
        <taxon>Eurotatoria</taxon>
        <taxon>Bdelloidea</taxon>
        <taxon>Philodinida</taxon>
        <taxon>Philodinidae</taxon>
        <taxon>Rotaria</taxon>
    </lineage>
</organism>
<accession>A0A820LRY9</accession>